<dbReference type="EMBL" id="PGVD01000056">
    <property type="protein sequence ID" value="PLR92741.1"/>
    <property type="molecule type" value="Genomic_DNA"/>
</dbReference>
<dbReference type="Proteomes" id="UP000234951">
    <property type="component" value="Unassembled WGS sequence"/>
</dbReference>
<feature type="domain" description="Cupin type-2" evidence="1">
    <location>
        <begin position="38"/>
        <end position="107"/>
    </location>
</feature>
<dbReference type="Gene3D" id="2.60.120.10">
    <property type="entry name" value="Jelly Rolls"/>
    <property type="match status" value="1"/>
</dbReference>
<reference evidence="2 4" key="1">
    <citation type="submission" date="2017-11" db="EMBL/GenBank/DDBJ databases">
        <title>Comparitive Functional Genomics of Dry Heat Resistant strains isolated from the Viking Spacecraft.</title>
        <authorList>
            <person name="Seuylemezian A."/>
            <person name="Cooper K."/>
            <person name="Vaishampayan P."/>
        </authorList>
    </citation>
    <scope>NUCLEOTIDE SEQUENCE [LARGE SCALE GENOMIC DNA]</scope>
    <source>
        <strain evidence="2 4">M4.6</strain>
    </source>
</reference>
<dbReference type="EMBL" id="PGVA01000001">
    <property type="protein sequence ID" value="PLR86798.1"/>
    <property type="molecule type" value="Genomic_DNA"/>
</dbReference>
<comment type="caution">
    <text evidence="2">The sequence shown here is derived from an EMBL/GenBank/DDBJ whole genome shotgun (WGS) entry which is preliminary data.</text>
</comment>
<dbReference type="AlphaFoldDB" id="A0A2N5GSQ2"/>
<dbReference type="SUPFAM" id="SSF51182">
    <property type="entry name" value="RmlC-like cupins"/>
    <property type="match status" value="1"/>
</dbReference>
<sequence length="111" mass="12257">MKIVTVIDLEAENRPEVMMKTLFNESTIDGGRTRMGTVAIPPGSRIPIEGTGAHDQDEYGLVLKGSILTMSGGKEHRVSSGQATFIPRGEEHWAYNDGQEECEIVWVLVNR</sequence>
<reference evidence="3 5" key="2">
    <citation type="submission" date="2017-12" db="EMBL/GenBank/DDBJ databases">
        <title>Comparative Functional Genomics of Dry Heat Resistant strains isolated from the Viking Spacecraft.</title>
        <authorList>
            <person name="Seuylemezian A."/>
            <person name="Cooper K."/>
            <person name="Vaishampayan P."/>
        </authorList>
    </citation>
    <scope>NUCLEOTIDE SEQUENCE [LARGE SCALE GENOMIC DNA]</scope>
    <source>
        <strain evidence="3 5">ATCC 29669</strain>
    </source>
</reference>
<dbReference type="Pfam" id="PF07883">
    <property type="entry name" value="Cupin_2"/>
    <property type="match status" value="1"/>
</dbReference>
<evidence type="ECO:0000313" key="5">
    <source>
        <dbReference type="Proteomes" id="UP000235114"/>
    </source>
</evidence>
<evidence type="ECO:0000313" key="3">
    <source>
        <dbReference type="EMBL" id="PLR92741.1"/>
    </source>
</evidence>
<name>A0A2N5GSQ2_9BACI</name>
<evidence type="ECO:0000313" key="4">
    <source>
        <dbReference type="Proteomes" id="UP000234951"/>
    </source>
</evidence>
<protein>
    <submittedName>
        <fullName evidence="2">Cupin domain-containing protein</fullName>
    </submittedName>
</protein>
<dbReference type="InterPro" id="IPR011051">
    <property type="entry name" value="RmlC_Cupin_sf"/>
</dbReference>
<gene>
    <name evidence="2" type="ORF">CU635_00440</name>
    <name evidence="3" type="ORF">CVD25_18065</name>
</gene>
<dbReference type="RefSeq" id="WP_101575208.1">
    <property type="nucleotide sequence ID" value="NZ_PGVA01000001.1"/>
</dbReference>
<accession>A0A2N5GSQ2</accession>
<evidence type="ECO:0000313" key="2">
    <source>
        <dbReference type="EMBL" id="PLR86798.1"/>
    </source>
</evidence>
<dbReference type="InterPro" id="IPR013096">
    <property type="entry name" value="Cupin_2"/>
</dbReference>
<dbReference type="InterPro" id="IPR014710">
    <property type="entry name" value="RmlC-like_jellyroll"/>
</dbReference>
<organism evidence="2 4">
    <name type="scientific">Bacillus canaveralius</name>
    <dbReference type="NCBI Taxonomy" id="1403243"/>
    <lineage>
        <taxon>Bacteria</taxon>
        <taxon>Bacillati</taxon>
        <taxon>Bacillota</taxon>
        <taxon>Bacilli</taxon>
        <taxon>Bacillales</taxon>
        <taxon>Bacillaceae</taxon>
        <taxon>Bacillus</taxon>
    </lineage>
</organism>
<dbReference type="OrthoDB" id="25744at2"/>
<evidence type="ECO:0000259" key="1">
    <source>
        <dbReference type="Pfam" id="PF07883"/>
    </source>
</evidence>
<dbReference type="Proteomes" id="UP000235114">
    <property type="component" value="Unassembled WGS sequence"/>
</dbReference>
<proteinExistence type="predicted"/>
<keyword evidence="5" id="KW-1185">Reference proteome</keyword>